<dbReference type="RefSeq" id="WP_089760178.1">
    <property type="nucleotide sequence ID" value="NZ_BKAT01000013.1"/>
</dbReference>
<keyword evidence="2" id="KW-1185">Reference proteome</keyword>
<dbReference type="STRING" id="408074.SAMN05660909_01480"/>
<proteinExistence type="predicted"/>
<reference evidence="2" key="1">
    <citation type="submission" date="2016-10" db="EMBL/GenBank/DDBJ databases">
        <authorList>
            <person name="Varghese N."/>
            <person name="Submissions S."/>
        </authorList>
    </citation>
    <scope>NUCLEOTIDE SEQUENCE [LARGE SCALE GENOMIC DNA]</scope>
    <source>
        <strain evidence="2">DSM 23920</strain>
    </source>
</reference>
<organism evidence="1 2">
    <name type="scientific">Chitinophaga terrae</name>
    <name type="common">ex Kim and Jung 2007</name>
    <dbReference type="NCBI Taxonomy" id="408074"/>
    <lineage>
        <taxon>Bacteria</taxon>
        <taxon>Pseudomonadati</taxon>
        <taxon>Bacteroidota</taxon>
        <taxon>Chitinophagia</taxon>
        <taxon>Chitinophagales</taxon>
        <taxon>Chitinophagaceae</taxon>
        <taxon>Chitinophaga</taxon>
    </lineage>
</organism>
<evidence type="ECO:0000313" key="1">
    <source>
        <dbReference type="EMBL" id="SEA31135.1"/>
    </source>
</evidence>
<name>A0A1H4A584_9BACT</name>
<dbReference type="EMBL" id="FNRL01000005">
    <property type="protein sequence ID" value="SEA31135.1"/>
    <property type="molecule type" value="Genomic_DNA"/>
</dbReference>
<dbReference type="OrthoDB" id="9766750at2"/>
<protein>
    <submittedName>
        <fullName evidence="1">Helix-hairpin-helix motif-containing protein</fullName>
    </submittedName>
</protein>
<gene>
    <name evidence="1" type="ORF">SAMN05660909_01480</name>
</gene>
<evidence type="ECO:0000313" key="2">
    <source>
        <dbReference type="Proteomes" id="UP000199656"/>
    </source>
</evidence>
<dbReference type="SUPFAM" id="SSF47781">
    <property type="entry name" value="RuvA domain 2-like"/>
    <property type="match status" value="1"/>
</dbReference>
<dbReference type="Proteomes" id="UP000199656">
    <property type="component" value="Unassembled WGS sequence"/>
</dbReference>
<dbReference type="InterPro" id="IPR010994">
    <property type="entry name" value="RuvA_2-like"/>
</dbReference>
<accession>A0A1H4A584</accession>
<sequence>MATYFVIIGLLLMAVTTAGQQTEEQLPEMGNNLEQATAANITIEDDADQQLLNALRKRALGLNSAGEASLQELGLLTALQIDNFLQYRAALGKLVSIYELQAIPGFDLATIKRILPYVRLEDEFKMNHTMKDYLHSGNHTILLRYGRQVEQGKGYETHRYQGSPDKMFARYRYNSTKYLSFGLTMEKDPGEWWLSRTRIPTPDHYGIHLFIKNYHWLKALAVGDFTVNMGQGLLNWQSQAYNKGAGIMLLKRTGEVLRPYTSAGEYNFFRGAGLTAQHGRYMLTAFVSYRRLDGNIDSTDENPITSSIATGGYHRTETEIAKKGNIRLASMGGNIKYAGNRWHAGLNFITHTFTPLLQKTIKPYNQYAFAGKRMSGASADFAAYWKNVHVFGEVAASENKRTAMVLGVLTTLAPSVDFSLVFRSYDKEYHSLFTNSFGNYYQAANEYGCYAGIVVRMSRAFTLSGYSDFFRSPWLRYRKSAPTRGNEFNTQLIYTPGKRSEFLLRYVYQVDQQNVLKPGNPLPVLGAVSKMNVRVQGKVQASKTLSLQTRFEYVNQQLDSQQQGIMVYGEIAQQLNSMPLTFTGRITWFTTTGYESRIYATESSVLYENSVAQLYGKGWQYYLNIRWKVSSRLTSWWRFHRVAYPRLNSVGTGYDEIKGTHKSLVQLQLQYSW</sequence>
<dbReference type="AlphaFoldDB" id="A0A1H4A584"/>